<dbReference type="EMBL" id="JAAAJA010000096">
    <property type="protein sequence ID" value="KAG0262514.1"/>
    <property type="molecule type" value="Genomic_DNA"/>
</dbReference>
<feature type="region of interest" description="Disordered" evidence="1">
    <location>
        <begin position="559"/>
        <end position="608"/>
    </location>
</feature>
<organism evidence="3 4">
    <name type="scientific">Mortierella polycephala</name>
    <dbReference type="NCBI Taxonomy" id="41804"/>
    <lineage>
        <taxon>Eukaryota</taxon>
        <taxon>Fungi</taxon>
        <taxon>Fungi incertae sedis</taxon>
        <taxon>Mucoromycota</taxon>
        <taxon>Mortierellomycotina</taxon>
        <taxon>Mortierellomycetes</taxon>
        <taxon>Mortierellales</taxon>
        <taxon>Mortierellaceae</taxon>
        <taxon>Mortierella</taxon>
    </lineage>
</organism>
<dbReference type="AlphaFoldDB" id="A0A9P6U6D9"/>
<reference evidence="3" key="1">
    <citation type="journal article" date="2020" name="Fungal Divers.">
        <title>Resolving the Mortierellaceae phylogeny through synthesis of multi-gene phylogenetics and phylogenomics.</title>
        <authorList>
            <person name="Vandepol N."/>
            <person name="Liber J."/>
            <person name="Desiro A."/>
            <person name="Na H."/>
            <person name="Kennedy M."/>
            <person name="Barry K."/>
            <person name="Grigoriev I.V."/>
            <person name="Miller A.N."/>
            <person name="O'Donnell K."/>
            <person name="Stajich J.E."/>
            <person name="Bonito G."/>
        </authorList>
    </citation>
    <scope>NUCLEOTIDE SEQUENCE</scope>
    <source>
        <strain evidence="3">KOD948</strain>
    </source>
</reference>
<evidence type="ECO:0008006" key="5">
    <source>
        <dbReference type="Google" id="ProtNLM"/>
    </source>
</evidence>
<feature type="chain" id="PRO_5040353152" description="Coth-domain-containing protein" evidence="2">
    <location>
        <begin position="18"/>
        <end position="636"/>
    </location>
</feature>
<dbReference type="InterPro" id="IPR014867">
    <property type="entry name" value="Spore_coat_CotH_CotH2/3/7"/>
</dbReference>
<sequence>MVRLLIGLAACAAVALADVTFNVVGLRDDPADEFGVMIDDKVTKLQTTKDIYPLWSAKIAGVDGPLEYQYVHLNKGGKVVKEQGTRKLPADAVHTPNDFFDRFDTISELPPLPQVFDNNMHQNSAFFRDGYIGSLFVEGDQKAWKYTNKGGVDWDPKPMKVQVQYIGANENIKIGNATLQLSGGGTRAYSKLPYKLKFPKTNRLLDLSSLKLRSAERDATMIREMLFVDILNSLGVPVQQASYVRLYFNEEPVGLYVGMEEIKKHWIKKVLHPKSGDKSKLGSLWKMDSCCGSAASLEWLGPTTKSYPVSHYKNFALGQNSKDDIMKDLIQLMADLKDYDPKKVKDPIAYWEQRIDLDVFLRSMAMEHLAGSWDGYWRAASNYQMYNDPVTGKWMWIPIDFDDTFGTYYGGKVESYRNMPKKSKKGFETPLVYKLIIETPEINARFEKILKDTVQYVFKPQALMPRIDAYKKMIYHEVEWDRSLPRISNGRSEEFTIKDLSDGIVGGTKTAWTVKSWIEARTKQIEKDMNIKVLSGTPNKVAPHVMTQLQSAFGIVPKQATSPAPENKEEAPASAPVADNSNDDDNNGDNTGEEESPVTDSTDPKLRVEGNMNSAETLKGKWISLSAVAAVIALAL</sequence>
<dbReference type="Proteomes" id="UP000726737">
    <property type="component" value="Unassembled WGS sequence"/>
</dbReference>
<evidence type="ECO:0000313" key="3">
    <source>
        <dbReference type="EMBL" id="KAG0262514.1"/>
    </source>
</evidence>
<protein>
    <recommendedName>
        <fullName evidence="5">Coth-domain-containing protein</fullName>
    </recommendedName>
</protein>
<gene>
    <name evidence="3" type="ORF">BG011_010097</name>
</gene>
<keyword evidence="4" id="KW-1185">Reference proteome</keyword>
<keyword evidence="2" id="KW-0732">Signal</keyword>
<evidence type="ECO:0000313" key="4">
    <source>
        <dbReference type="Proteomes" id="UP000726737"/>
    </source>
</evidence>
<name>A0A9P6U6D9_9FUNG</name>
<feature type="compositionally biased region" description="Acidic residues" evidence="1">
    <location>
        <begin position="581"/>
        <end position="597"/>
    </location>
</feature>
<dbReference type="Pfam" id="PF08757">
    <property type="entry name" value="CotH"/>
    <property type="match status" value="1"/>
</dbReference>
<proteinExistence type="predicted"/>
<evidence type="ECO:0000256" key="2">
    <source>
        <dbReference type="SAM" id="SignalP"/>
    </source>
</evidence>
<comment type="caution">
    <text evidence="3">The sequence shown here is derived from an EMBL/GenBank/DDBJ whole genome shotgun (WGS) entry which is preliminary data.</text>
</comment>
<dbReference type="OrthoDB" id="10267127at2759"/>
<feature type="signal peptide" evidence="2">
    <location>
        <begin position="1"/>
        <end position="17"/>
    </location>
</feature>
<dbReference type="PANTHER" id="PTHR40050">
    <property type="entry name" value="INNER SPORE COAT PROTEIN H"/>
    <property type="match status" value="1"/>
</dbReference>
<accession>A0A9P6U6D9</accession>
<evidence type="ECO:0000256" key="1">
    <source>
        <dbReference type="SAM" id="MobiDB-lite"/>
    </source>
</evidence>
<dbReference type="PANTHER" id="PTHR40050:SF1">
    <property type="entry name" value="INNER SPORE COAT PROTEIN H"/>
    <property type="match status" value="1"/>
</dbReference>